<sequence>MPPQVSETIDMSNNTLQNISMSLAVSNDTINSNSDLLYDVPPSIIALLSFFYGAISLVAISGNFCVLLIVATSRRMRTVTNCFIANLAVADVIIAMFAVPFQFQAALLQRWLLPPFMCAFCPFVQALSVNVSIITLTAIALDRYRAVVYPLKAKTSKLSAKVAIMAIWVFSALASVPYAIALRVTMVPDVQIGNDTTKPFCMNIHISPFVWKVYNHVLVTLQYFVPLFLISAVYITIAVKLKCSGTPGNTQCERDSNIMKNKKKVIKMLILVVLLFALCWMPFQLYNVLQEILPEINKYKYINVIWFCCHWLAMSNSCYNPFIYAIYNERFNTEFKNKFKCCMGLFRRRSPVERACDTTLSSRYG</sequence>
<feature type="domain" description="G-protein coupled receptors family 1 profile" evidence="11">
    <location>
        <begin position="62"/>
        <end position="324"/>
    </location>
</feature>
<dbReference type="Proteomes" id="UP001497382">
    <property type="component" value="Unassembled WGS sequence"/>
</dbReference>
<protein>
    <recommendedName>
        <fullName evidence="11">G-protein coupled receptors family 1 profile domain-containing protein</fullName>
    </recommendedName>
</protein>
<feature type="transmembrane region" description="Helical" evidence="10">
    <location>
        <begin position="123"/>
        <end position="141"/>
    </location>
</feature>
<proteinExistence type="inferred from homology"/>
<feature type="transmembrane region" description="Helical" evidence="10">
    <location>
        <begin position="44"/>
        <end position="71"/>
    </location>
</feature>
<feature type="transmembrane region" description="Helical" evidence="10">
    <location>
        <begin position="83"/>
        <end position="103"/>
    </location>
</feature>
<keyword evidence="6 10" id="KW-0472">Membrane</keyword>
<dbReference type="GO" id="GO:0005886">
    <property type="term" value="C:plasma membrane"/>
    <property type="evidence" value="ECO:0007669"/>
    <property type="project" value="TreeGrafter"/>
</dbReference>
<feature type="transmembrane region" description="Helical" evidence="10">
    <location>
        <begin position="221"/>
        <end position="239"/>
    </location>
</feature>
<dbReference type="GO" id="GO:0004983">
    <property type="term" value="F:neuropeptide Y receptor activity"/>
    <property type="evidence" value="ECO:0007669"/>
    <property type="project" value="InterPro"/>
</dbReference>
<evidence type="ECO:0000256" key="4">
    <source>
        <dbReference type="ARBA" id="ARBA00022989"/>
    </source>
</evidence>
<dbReference type="PRINTS" id="PR01012">
    <property type="entry name" value="NRPEPTIDEYR"/>
</dbReference>
<dbReference type="PROSITE" id="PS50262">
    <property type="entry name" value="G_PROTEIN_RECEP_F1_2"/>
    <property type="match status" value="1"/>
</dbReference>
<evidence type="ECO:0000313" key="12">
    <source>
        <dbReference type="EMBL" id="CAL1261000.1"/>
    </source>
</evidence>
<feature type="transmembrane region" description="Helical" evidence="10">
    <location>
        <begin position="162"/>
        <end position="180"/>
    </location>
</feature>
<accession>A0AAV1YQ07</accession>
<evidence type="ECO:0000256" key="10">
    <source>
        <dbReference type="SAM" id="Phobius"/>
    </source>
</evidence>
<evidence type="ECO:0000256" key="3">
    <source>
        <dbReference type="ARBA" id="ARBA00022692"/>
    </source>
</evidence>
<keyword evidence="3 9" id="KW-0812">Transmembrane</keyword>
<gene>
    <name evidence="12" type="ORF">LARSCL_LOCUS150</name>
</gene>
<name>A0AAV1YQ07_9ARAC</name>
<dbReference type="PANTHER" id="PTHR45695">
    <property type="entry name" value="LEUCOKININ RECEPTOR-RELATED"/>
    <property type="match status" value="1"/>
</dbReference>
<comment type="caution">
    <text evidence="12">The sequence shown here is derived from an EMBL/GenBank/DDBJ whole genome shotgun (WGS) entry which is preliminary data.</text>
</comment>
<evidence type="ECO:0000256" key="6">
    <source>
        <dbReference type="ARBA" id="ARBA00023136"/>
    </source>
</evidence>
<keyword evidence="7 9" id="KW-0675">Receptor</keyword>
<dbReference type="SUPFAM" id="SSF81321">
    <property type="entry name" value="Family A G protein-coupled receptor-like"/>
    <property type="match status" value="1"/>
</dbReference>
<dbReference type="EMBL" id="CAXIEN010000001">
    <property type="protein sequence ID" value="CAL1261000.1"/>
    <property type="molecule type" value="Genomic_DNA"/>
</dbReference>
<keyword evidence="13" id="KW-1185">Reference proteome</keyword>
<evidence type="ECO:0000259" key="11">
    <source>
        <dbReference type="PROSITE" id="PS50262"/>
    </source>
</evidence>
<evidence type="ECO:0000256" key="8">
    <source>
        <dbReference type="ARBA" id="ARBA00023224"/>
    </source>
</evidence>
<evidence type="ECO:0000256" key="7">
    <source>
        <dbReference type="ARBA" id="ARBA00023170"/>
    </source>
</evidence>
<dbReference type="SMART" id="SM01381">
    <property type="entry name" value="7TM_GPCR_Srsx"/>
    <property type="match status" value="1"/>
</dbReference>
<evidence type="ECO:0000256" key="2">
    <source>
        <dbReference type="ARBA" id="ARBA00010663"/>
    </source>
</evidence>
<dbReference type="InterPro" id="IPR000611">
    <property type="entry name" value="NPY_rcpt"/>
</dbReference>
<evidence type="ECO:0000256" key="9">
    <source>
        <dbReference type="RuleBase" id="RU000688"/>
    </source>
</evidence>
<dbReference type="Pfam" id="PF00001">
    <property type="entry name" value="7tm_1"/>
    <property type="match status" value="1"/>
</dbReference>
<dbReference type="Gene3D" id="1.20.1070.10">
    <property type="entry name" value="Rhodopsin 7-helix transmembrane proteins"/>
    <property type="match status" value="1"/>
</dbReference>
<feature type="transmembrane region" description="Helical" evidence="10">
    <location>
        <begin position="265"/>
        <end position="283"/>
    </location>
</feature>
<dbReference type="PROSITE" id="PS00237">
    <property type="entry name" value="G_PROTEIN_RECEP_F1_1"/>
    <property type="match status" value="1"/>
</dbReference>
<feature type="transmembrane region" description="Helical" evidence="10">
    <location>
        <begin position="303"/>
        <end position="327"/>
    </location>
</feature>
<dbReference type="InterPro" id="IPR017452">
    <property type="entry name" value="GPCR_Rhodpsn_7TM"/>
</dbReference>
<dbReference type="AlphaFoldDB" id="A0AAV1YQ07"/>
<evidence type="ECO:0000256" key="1">
    <source>
        <dbReference type="ARBA" id="ARBA00004141"/>
    </source>
</evidence>
<evidence type="ECO:0000313" key="13">
    <source>
        <dbReference type="Proteomes" id="UP001497382"/>
    </source>
</evidence>
<keyword evidence="8 9" id="KW-0807">Transducer</keyword>
<organism evidence="12 13">
    <name type="scientific">Larinioides sclopetarius</name>
    <dbReference type="NCBI Taxonomy" id="280406"/>
    <lineage>
        <taxon>Eukaryota</taxon>
        <taxon>Metazoa</taxon>
        <taxon>Ecdysozoa</taxon>
        <taxon>Arthropoda</taxon>
        <taxon>Chelicerata</taxon>
        <taxon>Arachnida</taxon>
        <taxon>Araneae</taxon>
        <taxon>Araneomorphae</taxon>
        <taxon>Entelegynae</taxon>
        <taxon>Araneoidea</taxon>
        <taxon>Araneidae</taxon>
        <taxon>Larinioides</taxon>
    </lineage>
</organism>
<evidence type="ECO:0000256" key="5">
    <source>
        <dbReference type="ARBA" id="ARBA00023040"/>
    </source>
</evidence>
<keyword evidence="4 10" id="KW-1133">Transmembrane helix</keyword>
<dbReference type="PRINTS" id="PR00237">
    <property type="entry name" value="GPCRRHODOPSN"/>
</dbReference>
<keyword evidence="5 9" id="KW-0297">G-protein coupled receptor</keyword>
<comment type="similarity">
    <text evidence="2 9">Belongs to the G-protein coupled receptor 1 family.</text>
</comment>
<dbReference type="PANTHER" id="PTHR45695:SF9">
    <property type="entry name" value="LEUCOKININ RECEPTOR"/>
    <property type="match status" value="1"/>
</dbReference>
<reference evidence="12 13" key="1">
    <citation type="submission" date="2024-04" db="EMBL/GenBank/DDBJ databases">
        <authorList>
            <person name="Rising A."/>
            <person name="Reimegard J."/>
            <person name="Sonavane S."/>
            <person name="Akerstrom W."/>
            <person name="Nylinder S."/>
            <person name="Hedman E."/>
            <person name="Kallberg Y."/>
        </authorList>
    </citation>
    <scope>NUCLEOTIDE SEQUENCE [LARGE SCALE GENOMIC DNA]</scope>
</reference>
<comment type="subcellular location">
    <subcellularLocation>
        <location evidence="1">Membrane</location>
        <topology evidence="1">Multi-pass membrane protein</topology>
    </subcellularLocation>
</comment>
<dbReference type="InterPro" id="IPR000276">
    <property type="entry name" value="GPCR_Rhodpsn"/>
</dbReference>